<protein>
    <submittedName>
        <fullName evidence="2">PB2</fullName>
    </submittedName>
</protein>
<dbReference type="EMBL" id="MW256682">
    <property type="protein sequence ID" value="QWC36489.1"/>
    <property type="molecule type" value="Viral_cRNA"/>
</dbReference>
<evidence type="ECO:0000313" key="2">
    <source>
        <dbReference type="EMBL" id="QWC36489.1"/>
    </source>
</evidence>
<sequence length="800" mass="92688">MENTKLIVWNKLKAIRKVMEEIKKKNTDKEGENTGFLHALTKAAGQHDLTNTTLLRRFANPVKDPDPLASTMISLSYKYPIMVKIEYANEKLKEDKEKYQNLITAQKDDRKPGWIACKKELVEDYLTTCEKPLQPVIDTIELLHLPDSNKMAVYNSIPWPETEINVGVLTAVKERVKLAKPLVEGVPASDIILLIGKILQPHLEVKRSILNIYEQIKDTIPKYIPQSLSIMEQVSALINVFDSKERFIPKISSFESSYFQIATMLYSNRWQLAEVKDLPKAYKNKLSLKRNIDGLCQNVVHLMHLYELETPLQLAANVGFDSKSLRYHMEDDESHANYTNYLKALCHVEALNIYTFSTKFGSFTLRFITARSSNMEREQEIHFVTNITQGRFKMTKLTCEILMRWSAFSEIETIVKIFFYIFKLYQRGVEFYEDVYVAAFSYCEEDKEFKNVLVPRSNIYQGRINYWENERAKMNSMTLTTISKNTSHMKVIIDDSFNADDPVKIKEVGTYGSKIPRFDSINGVNMINISNFITSPPFVSDENCELLDTTATCMYEHNYAPFLRIINFVHRFKGIFKNLFFDSNLMSRVLLDDYYLFSYLFKNDFEEIDFCNLQHTCRTYLRNVVKNAAFESVRKEMMALCVLFRGPGVGVFKKTFRTKQGFYVDLVFEQRTQNTNNVLWIDQEGQFRVFEETLNSSIEAAARAEIIVSVYQDRFSGYRFEIACGTIHNEIFPTLDRAIEELSNKVSGSSVYAYDEGNLLKVIRDTRIRVVTSNSNDRLLKALKRSSMIPGPSSRKPRLE</sequence>
<organism evidence="2">
    <name type="scientific">Bemisia tabaci Quaranja-like virus 1</name>
    <dbReference type="NCBI Taxonomy" id="2840014"/>
    <lineage>
        <taxon>Viruses</taxon>
        <taxon>Riboviria</taxon>
        <taxon>Orthornavirae</taxon>
        <taxon>Negarnaviricota</taxon>
        <taxon>Polyploviricotina</taxon>
        <taxon>Insthoviricetes</taxon>
        <taxon>Articulavirales</taxon>
        <taxon>Orthomyxoviridae</taxon>
        <taxon>Quaranjavirus</taxon>
    </lineage>
</organism>
<accession>A0A8E8FTF4</accession>
<name>A0A8E8FTF4_9ORTO</name>
<reference evidence="2" key="1">
    <citation type="submission" date="2020-11" db="EMBL/GenBank/DDBJ databases">
        <authorList>
            <person name="Huang H.-J."/>
            <person name="Li J.-M."/>
        </authorList>
    </citation>
    <scope>NUCLEOTIDE SEQUENCE</scope>
    <source>
        <strain evidence="2">ZJU-B3</strain>
    </source>
</reference>
<evidence type="ECO:0000256" key="1">
    <source>
        <dbReference type="SAM" id="Coils"/>
    </source>
</evidence>
<reference evidence="2" key="2">
    <citation type="journal article" date="2021" name="NPJ Biofilms Microbiomes">
        <title>Diversity and infectivity of the RNA virome among different cryptic species of an agriculturally important insect vector: whitefly Bemisia tabaci.</title>
        <authorList>
            <person name="Huang H.J."/>
            <person name="Ye Z.X."/>
            <person name="Wang X."/>
            <person name="Yan X.T."/>
            <person name="Zhang Y."/>
            <person name="He Y.J."/>
            <person name="Qi Y.H."/>
            <person name="Zhang X.D."/>
            <person name="Zhuo J.C."/>
            <person name="Lu G."/>
            <person name="Lu J.B."/>
            <person name="Mao Q.Z."/>
            <person name="Sun Z.T."/>
            <person name="Yan F."/>
            <person name="Chen J.P."/>
            <person name="Zhang C.X."/>
            <person name="Li J.M."/>
        </authorList>
    </citation>
    <scope>NUCLEOTIDE SEQUENCE</scope>
    <source>
        <strain evidence="2">ZJU-B3</strain>
    </source>
</reference>
<feature type="coiled-coil region" evidence="1">
    <location>
        <begin position="82"/>
        <end position="109"/>
    </location>
</feature>
<keyword evidence="1" id="KW-0175">Coiled coil</keyword>
<proteinExistence type="predicted"/>